<reference evidence="1" key="1">
    <citation type="journal article" date="2018" name="Genome Biol. Evol.">
        <title>Genomics and development of Lentinus tigrinus, a white-rot wood-decaying mushroom with dimorphic fruiting bodies.</title>
        <authorList>
            <person name="Wu B."/>
            <person name="Xu Z."/>
            <person name="Knudson A."/>
            <person name="Carlson A."/>
            <person name="Chen N."/>
            <person name="Kovaka S."/>
            <person name="LaButti K."/>
            <person name="Lipzen A."/>
            <person name="Pennachio C."/>
            <person name="Riley R."/>
            <person name="Schakwitz W."/>
            <person name="Umezawa K."/>
            <person name="Ohm R.A."/>
            <person name="Grigoriev I.V."/>
            <person name="Nagy L.G."/>
            <person name="Gibbons J."/>
            <person name="Hibbett D."/>
        </authorList>
    </citation>
    <scope>NUCLEOTIDE SEQUENCE [LARGE SCALE GENOMIC DNA]</scope>
    <source>
        <strain evidence="1">ALCF2SS1-6</strain>
    </source>
</reference>
<dbReference type="AlphaFoldDB" id="A0A5C2RVE3"/>
<dbReference type="Proteomes" id="UP000313359">
    <property type="component" value="Unassembled WGS sequence"/>
</dbReference>
<dbReference type="Gene3D" id="3.40.50.1820">
    <property type="entry name" value="alpha/beta hydrolase"/>
    <property type="match status" value="1"/>
</dbReference>
<dbReference type="InterPro" id="IPR029058">
    <property type="entry name" value="AB_hydrolase_fold"/>
</dbReference>
<dbReference type="SUPFAM" id="SSF53474">
    <property type="entry name" value="alpha/beta-Hydrolases"/>
    <property type="match status" value="1"/>
</dbReference>
<evidence type="ECO:0000313" key="1">
    <source>
        <dbReference type="EMBL" id="RPD54565.1"/>
    </source>
</evidence>
<proteinExistence type="predicted"/>
<keyword evidence="2" id="KW-1185">Reference proteome</keyword>
<name>A0A5C2RVE3_9APHY</name>
<dbReference type="EMBL" id="ML122304">
    <property type="protein sequence ID" value="RPD54565.1"/>
    <property type="molecule type" value="Genomic_DNA"/>
</dbReference>
<protein>
    <submittedName>
        <fullName evidence="1">Uncharacterized protein</fullName>
    </submittedName>
</protein>
<dbReference type="OrthoDB" id="3466517at2759"/>
<accession>A0A5C2RVE3</accession>
<sequence>MTATTLHIVHDTGAPGSSADYTTLVLLHGWAWHCGIFSKLIPLAKTYNTRLILVNRRDYPGSTPYTEEERALIAPPPHDASAEDIAAAKDNGLTFMENRAREVYDLLEDLVRREKIPPANRTKDGRAGGIVVAGWSYAAIWMQALLAFVDSFPVHDVDLSTYVRRVVCYDVAYVLSGYPLPEDPYNPLFDSTLADNEKLRAFCWWVSGYYSHGDTPETHEKRTPLDSPAPTFSTLSRDDIAACMHAAPGEVGGSDSNLLYSALPTGLFAILRGRALRLGHGDSGSRWRDVELRWVWGGRSEWQVAYGMWMLRAELRESKERDEQLRDIRIVKIEKANHFVHWDNPDWAMRSLLGDEDVVA</sequence>
<evidence type="ECO:0000313" key="2">
    <source>
        <dbReference type="Proteomes" id="UP000313359"/>
    </source>
</evidence>
<gene>
    <name evidence="1" type="ORF">L227DRAFT_511520</name>
</gene>
<organism evidence="1 2">
    <name type="scientific">Lentinus tigrinus ALCF2SS1-6</name>
    <dbReference type="NCBI Taxonomy" id="1328759"/>
    <lineage>
        <taxon>Eukaryota</taxon>
        <taxon>Fungi</taxon>
        <taxon>Dikarya</taxon>
        <taxon>Basidiomycota</taxon>
        <taxon>Agaricomycotina</taxon>
        <taxon>Agaricomycetes</taxon>
        <taxon>Polyporales</taxon>
        <taxon>Polyporaceae</taxon>
        <taxon>Lentinus</taxon>
    </lineage>
</organism>